<keyword evidence="2" id="KW-1133">Transmembrane helix</keyword>
<feature type="transmembrane region" description="Helical" evidence="2">
    <location>
        <begin position="96"/>
        <end position="114"/>
    </location>
</feature>
<dbReference type="Proteomes" id="UP000002255">
    <property type="component" value="Chromosome"/>
</dbReference>
<sequence>MSAESQLPRPADGSPAGIGAAPTGKAPSRLELQAEIEQSRAELGATIDALTTQLSPGYQARRATTAARTAAVDAGALLTGGGMPAGDERRARNVKVLLGSVAVLAAVVVLNVVAGRRARR</sequence>
<dbReference type="AlphaFoldDB" id="D1BZV9"/>
<accession>D1BZV9</accession>
<feature type="region of interest" description="Disordered" evidence="1">
    <location>
        <begin position="1"/>
        <end position="27"/>
    </location>
</feature>
<dbReference type="Pfam" id="PF12277">
    <property type="entry name" value="DUF3618"/>
    <property type="match status" value="1"/>
</dbReference>
<organism evidence="3 4">
    <name type="scientific">Xylanimonas cellulosilytica (strain DSM 15894 / JCM 12276 / CECT 5975 / KCTC 9989 / LMG 20990 / NBRC 107835 / XIL07)</name>
    <dbReference type="NCBI Taxonomy" id="446471"/>
    <lineage>
        <taxon>Bacteria</taxon>
        <taxon>Bacillati</taxon>
        <taxon>Actinomycetota</taxon>
        <taxon>Actinomycetes</taxon>
        <taxon>Micrococcales</taxon>
        <taxon>Promicromonosporaceae</taxon>
        <taxon>Xylanimonas</taxon>
    </lineage>
</organism>
<reference evidence="4" key="1">
    <citation type="submission" date="2009-11" db="EMBL/GenBank/DDBJ databases">
        <title>The complete chromosome of Xylanimonas cellulosilytica DSM 15894.</title>
        <authorList>
            <consortium name="US DOE Joint Genome Institute (JGI-PGF)"/>
            <person name="Lucas S."/>
            <person name="Copeland A."/>
            <person name="Lapidus A."/>
            <person name="Glavina del Rio T."/>
            <person name="Dalin E."/>
            <person name="Tice H."/>
            <person name="Bruce D."/>
            <person name="Goodwin L."/>
            <person name="Pitluck S."/>
            <person name="Kyrpides N."/>
            <person name="Mavromatis K."/>
            <person name="Ivanova N."/>
            <person name="Mikhailova N."/>
            <person name="Foster B."/>
            <person name="Clum A."/>
            <person name="Brettin T."/>
            <person name="Detter J.C."/>
            <person name="Han C."/>
            <person name="Larimer F."/>
            <person name="Land M."/>
            <person name="Hauser L."/>
            <person name="Markowitz V."/>
            <person name="Cheng J.F."/>
            <person name="Hugenholtz P."/>
            <person name="Woyke T."/>
            <person name="Wu D."/>
            <person name="Gehrich-Schroeter G."/>
            <person name="Schneider S."/>
            <person name="Pukall S.R."/>
            <person name="Klenk H.P."/>
            <person name="Eisen J.A."/>
        </authorList>
    </citation>
    <scope>NUCLEOTIDE SEQUENCE [LARGE SCALE GENOMIC DNA]</scope>
    <source>
        <strain evidence="4">DSM 15894 / CECT 5975 / LMG 20990 / XIL07</strain>
    </source>
</reference>
<dbReference type="InterPro" id="IPR022062">
    <property type="entry name" value="DUF3618"/>
</dbReference>
<dbReference type="RefSeq" id="WP_012879829.1">
    <property type="nucleotide sequence ID" value="NC_013530.1"/>
</dbReference>
<gene>
    <name evidence="3" type="ordered locus">Xcel_3085</name>
</gene>
<evidence type="ECO:0000256" key="2">
    <source>
        <dbReference type="SAM" id="Phobius"/>
    </source>
</evidence>
<keyword evidence="4" id="KW-1185">Reference proteome</keyword>
<dbReference type="HOGENOM" id="CLU_166228_0_0_11"/>
<name>D1BZV9_XYLCX</name>
<keyword evidence="2" id="KW-0812">Transmembrane</keyword>
<proteinExistence type="predicted"/>
<dbReference type="EMBL" id="CP001821">
    <property type="protein sequence ID" value="ACZ32087.1"/>
    <property type="molecule type" value="Genomic_DNA"/>
</dbReference>
<evidence type="ECO:0000313" key="4">
    <source>
        <dbReference type="Proteomes" id="UP000002255"/>
    </source>
</evidence>
<evidence type="ECO:0008006" key="5">
    <source>
        <dbReference type="Google" id="ProtNLM"/>
    </source>
</evidence>
<dbReference type="KEGG" id="xce:Xcel_3085"/>
<keyword evidence="2" id="KW-0472">Membrane</keyword>
<evidence type="ECO:0000313" key="3">
    <source>
        <dbReference type="EMBL" id="ACZ32087.1"/>
    </source>
</evidence>
<reference evidence="3 4" key="2">
    <citation type="journal article" date="2010" name="Stand. Genomic Sci.">
        <title>Complete genome sequence of Xylanimonas cellulosilytica type strain (XIL07).</title>
        <authorList>
            <person name="Foster B."/>
            <person name="Pukall R."/>
            <person name="Abt B."/>
            <person name="Nolan M."/>
            <person name="Glavina Del Rio T."/>
            <person name="Chen F."/>
            <person name="Lucas S."/>
            <person name="Tice H."/>
            <person name="Pitluck S."/>
            <person name="Cheng J.-F."/>
            <person name="Chertkov O."/>
            <person name="Brettin T."/>
            <person name="Han C."/>
            <person name="Detter J.C."/>
            <person name="Bruce D."/>
            <person name="Goodwin L."/>
            <person name="Ivanova N."/>
            <person name="Mavromatis K."/>
            <person name="Pati A."/>
            <person name="Mikhailova N."/>
            <person name="Chen A."/>
            <person name="Palaniappan K."/>
            <person name="Land M."/>
            <person name="Hauser L."/>
            <person name="Chang Y.-J."/>
            <person name="Jeffries C.D."/>
            <person name="Chain P."/>
            <person name="Rohde M."/>
            <person name="Goeker M."/>
            <person name="Bristow J."/>
            <person name="Eisen J.A."/>
            <person name="Markowitz V."/>
            <person name="Hugenholtz P."/>
            <person name="Kyrpides N.C."/>
            <person name="Klenk H.-P."/>
            <person name="Lapidus A."/>
        </authorList>
    </citation>
    <scope>NUCLEOTIDE SEQUENCE [LARGE SCALE GENOMIC DNA]</scope>
    <source>
        <strain evidence="4">DSM 15894 / CECT 5975 / LMG 20990 / XIL07</strain>
    </source>
</reference>
<dbReference type="eggNOG" id="ENOG5033K44">
    <property type="taxonomic scope" value="Bacteria"/>
</dbReference>
<evidence type="ECO:0000256" key="1">
    <source>
        <dbReference type="SAM" id="MobiDB-lite"/>
    </source>
</evidence>
<protein>
    <recommendedName>
        <fullName evidence="5">DUF3618 domain-containing protein</fullName>
    </recommendedName>
</protein>